<evidence type="ECO:0000256" key="1">
    <source>
        <dbReference type="SAM" id="SignalP"/>
    </source>
</evidence>
<feature type="signal peptide" evidence="1">
    <location>
        <begin position="1"/>
        <end position="22"/>
    </location>
</feature>
<accession>A0A1E3WTJ8</accession>
<evidence type="ECO:0000313" key="2">
    <source>
        <dbReference type="EMBL" id="ODS12402.1"/>
    </source>
</evidence>
<dbReference type="AlphaFoldDB" id="A0A1E3WTJ8"/>
<evidence type="ECO:0000313" key="3">
    <source>
        <dbReference type="Proteomes" id="UP000095131"/>
    </source>
</evidence>
<sequence length="493" mass="53630">MMNKYRKLMVASAVSMVLVGCGGGDSNNSNTTTSPTMLTGRAIDDYIANAEVFLDLNFNGVHDSFEPSGETDDNGLYQFSVEGQDLTCSSYVPVVVNAIAGVSSILYVDGSVELVDSSFSLITPPSILNPVDTTDANITPFTSAIYNDFISSILLSDADFKAATESNDYTACDLVKDNHELKSKLLEAVDDAILNTTQGFGIPTDELYSDYVASGDTAMLQTAREAVAGLKLSLEETIELSKLHDYAAVSYGKKRDQWRKRIMTVAFGDNSVSQGAWSAADEITTSYYNATITPKVDNANVYEISHVDVVSVEETVRSGERTKTATHQVDLVSERLNAVTTKIFNAETFDTSEKIEARINTRDDIYSIERTTGTEREQSGLFVEGNRANVVAGDFATIFDSDFDKATLNIETVIDDARALSQQDIAMLGVTFGAVRVIDNHTDAMGNFIFGVISYRDGAQVQEDILVEWADGTLGKCESWDPDTDLLANCHSM</sequence>
<dbReference type="PROSITE" id="PS51257">
    <property type="entry name" value="PROKAR_LIPOPROTEIN"/>
    <property type="match status" value="1"/>
</dbReference>
<reference evidence="2 3" key="1">
    <citation type="submission" date="2016-08" db="EMBL/GenBank/DDBJ databases">
        <title>Genome sequencing of Vibrio scophthalmi strain FP3289, an isolated from Paralichthys olivaceus.</title>
        <authorList>
            <person name="Han H.-J."/>
        </authorList>
    </citation>
    <scope>NUCLEOTIDE SEQUENCE [LARGE SCALE GENOMIC DNA]</scope>
    <source>
        <strain evidence="2 3">FP3289</strain>
    </source>
</reference>
<comment type="caution">
    <text evidence="2">The sequence shown here is derived from an EMBL/GenBank/DDBJ whole genome shotgun (WGS) entry which is preliminary data.</text>
</comment>
<proteinExistence type="predicted"/>
<gene>
    <name evidence="2" type="ORF">VSF3289_02706</name>
</gene>
<dbReference type="OrthoDB" id="5592666at2"/>
<dbReference type="Proteomes" id="UP000095131">
    <property type="component" value="Unassembled WGS sequence"/>
</dbReference>
<keyword evidence="1" id="KW-0732">Signal</keyword>
<organism evidence="2 3">
    <name type="scientific">Vibrio scophthalmi</name>
    <dbReference type="NCBI Taxonomy" id="45658"/>
    <lineage>
        <taxon>Bacteria</taxon>
        <taxon>Pseudomonadati</taxon>
        <taxon>Pseudomonadota</taxon>
        <taxon>Gammaproteobacteria</taxon>
        <taxon>Vibrionales</taxon>
        <taxon>Vibrionaceae</taxon>
        <taxon>Vibrio</taxon>
    </lineage>
</organism>
<evidence type="ECO:0008006" key="4">
    <source>
        <dbReference type="Google" id="ProtNLM"/>
    </source>
</evidence>
<dbReference type="RefSeq" id="WP_069447125.1">
    <property type="nucleotide sequence ID" value="NZ_MDCJ01000002.1"/>
</dbReference>
<protein>
    <recommendedName>
        <fullName evidence="4">Lipoprotein</fullName>
    </recommendedName>
</protein>
<feature type="chain" id="PRO_5009139641" description="Lipoprotein" evidence="1">
    <location>
        <begin position="23"/>
        <end position="493"/>
    </location>
</feature>
<dbReference type="EMBL" id="MDCJ01000002">
    <property type="protein sequence ID" value="ODS12402.1"/>
    <property type="molecule type" value="Genomic_DNA"/>
</dbReference>
<name>A0A1E3WTJ8_9VIBR</name>